<dbReference type="OrthoDB" id="9809434at2"/>
<sequence>MIKDNIHLGSNFDDFLDEEGILEESTALAIKRVLAWQIAEEMKAQQISKTAMASKMHTSRASLNRLLDDSDTSLTLTTLASAAAALGKKVNISLV</sequence>
<accession>A0A4R1Y9S0</accession>
<dbReference type="Gene3D" id="1.10.260.40">
    <property type="entry name" value="lambda repressor-like DNA-binding domains"/>
    <property type="match status" value="1"/>
</dbReference>
<feature type="domain" description="HTH cro/C1-type" evidence="1">
    <location>
        <begin position="38"/>
        <end position="93"/>
    </location>
</feature>
<name>A0A4R1Y9S0_ACICA</name>
<dbReference type="PROSITE" id="PS50943">
    <property type="entry name" value="HTH_CROC1"/>
    <property type="match status" value="1"/>
</dbReference>
<dbReference type="Proteomes" id="UP000294963">
    <property type="component" value="Unassembled WGS sequence"/>
</dbReference>
<proteinExistence type="predicted"/>
<dbReference type="GO" id="GO:0003677">
    <property type="term" value="F:DNA binding"/>
    <property type="evidence" value="ECO:0007669"/>
    <property type="project" value="InterPro"/>
</dbReference>
<evidence type="ECO:0000313" key="3">
    <source>
        <dbReference type="Proteomes" id="UP000294963"/>
    </source>
</evidence>
<dbReference type="InterPro" id="IPR039554">
    <property type="entry name" value="HigA2-like_HTH"/>
</dbReference>
<dbReference type="SUPFAM" id="SSF47413">
    <property type="entry name" value="lambda repressor-like DNA-binding domains"/>
    <property type="match status" value="1"/>
</dbReference>
<dbReference type="Pfam" id="PF13744">
    <property type="entry name" value="HTH_37"/>
    <property type="match status" value="1"/>
</dbReference>
<reference evidence="2 3" key="1">
    <citation type="submission" date="2019-03" db="EMBL/GenBank/DDBJ databases">
        <title>Genomic analyses of the natural microbiome of Caenorhabditis elegans.</title>
        <authorList>
            <person name="Samuel B."/>
        </authorList>
    </citation>
    <scope>NUCLEOTIDE SEQUENCE [LARGE SCALE GENOMIC DNA]</scope>
    <source>
        <strain evidence="2 3">JUb89</strain>
    </source>
</reference>
<evidence type="ECO:0000259" key="1">
    <source>
        <dbReference type="PROSITE" id="PS50943"/>
    </source>
</evidence>
<comment type="caution">
    <text evidence="2">The sequence shown here is derived from an EMBL/GenBank/DDBJ whole genome shotgun (WGS) entry which is preliminary data.</text>
</comment>
<dbReference type="InterPro" id="IPR001387">
    <property type="entry name" value="Cro/C1-type_HTH"/>
</dbReference>
<protein>
    <submittedName>
        <fullName evidence="2">Helix-turn-helix protein</fullName>
    </submittedName>
</protein>
<gene>
    <name evidence="2" type="ORF">EC844_1022</name>
</gene>
<organism evidence="2 3">
    <name type="scientific">Acinetobacter calcoaceticus</name>
    <dbReference type="NCBI Taxonomy" id="471"/>
    <lineage>
        <taxon>Bacteria</taxon>
        <taxon>Pseudomonadati</taxon>
        <taxon>Pseudomonadota</taxon>
        <taxon>Gammaproteobacteria</taxon>
        <taxon>Moraxellales</taxon>
        <taxon>Moraxellaceae</taxon>
        <taxon>Acinetobacter</taxon>
        <taxon>Acinetobacter calcoaceticus/baumannii complex</taxon>
    </lineage>
</organism>
<dbReference type="AlphaFoldDB" id="A0A4R1Y9S0"/>
<keyword evidence="3" id="KW-1185">Reference proteome</keyword>
<dbReference type="EMBL" id="SLVJ01000002">
    <property type="protein sequence ID" value="TCM69743.1"/>
    <property type="molecule type" value="Genomic_DNA"/>
</dbReference>
<evidence type="ECO:0000313" key="2">
    <source>
        <dbReference type="EMBL" id="TCM69743.1"/>
    </source>
</evidence>
<dbReference type="InterPro" id="IPR010982">
    <property type="entry name" value="Lambda_DNA-bd_dom_sf"/>
</dbReference>